<organism evidence="2 3">
    <name type="scientific">Yoonia algicola</name>
    <dbReference type="NCBI Taxonomy" id="3137368"/>
    <lineage>
        <taxon>Bacteria</taxon>
        <taxon>Pseudomonadati</taxon>
        <taxon>Pseudomonadota</taxon>
        <taxon>Alphaproteobacteria</taxon>
        <taxon>Rhodobacterales</taxon>
        <taxon>Paracoccaceae</taxon>
        <taxon>Yoonia</taxon>
    </lineage>
</organism>
<protein>
    <submittedName>
        <fullName evidence="2">Glycosyltransferase</fullName>
        <ecNumber evidence="2">2.4.-.-</ecNumber>
    </submittedName>
</protein>
<dbReference type="EMBL" id="CP151762">
    <property type="protein sequence ID" value="WZU64672.1"/>
    <property type="molecule type" value="Genomic_DNA"/>
</dbReference>
<name>A0AAN0M8L6_9RHOB</name>
<dbReference type="Pfam" id="PF13524">
    <property type="entry name" value="Glyco_trans_1_2"/>
    <property type="match status" value="1"/>
</dbReference>
<feature type="domain" description="Spore protein YkvP/CgeB glycosyl transferase-like" evidence="1">
    <location>
        <begin position="355"/>
        <end position="493"/>
    </location>
</feature>
<keyword evidence="2" id="KW-0328">Glycosyltransferase</keyword>
<keyword evidence="3" id="KW-1185">Reference proteome</keyword>
<gene>
    <name evidence="2" type="ORF">AABB28_05190</name>
</gene>
<accession>A0AAN0M8L6</accession>
<evidence type="ECO:0000259" key="1">
    <source>
        <dbReference type="Pfam" id="PF13524"/>
    </source>
</evidence>
<proteinExistence type="predicted"/>
<keyword evidence="2" id="KW-0808">Transferase</keyword>
<sequence length="505" mass="56499">MKLSSAKSISVDPAYRLSHEVMRNKPELYAYQETSDAFFKAGRLEQIGAQIDIAFLDGTHLFESLLRDFIATEKFCAKNGIVMLRGCLPWNEPMAMRDRGSAQTATWTGDVWKIVPVLKKYRPDLEIEILDAAPTGLVIVSNLDPHNTVLEDNYDEILRDFVSVSLQDYGVDRYFSALDIQSAADSKWLCAFPFELGKGWQSNPDISIKIAAPTRDKMTKWGDYHFARSLARAFCRLGHKATICPVEDWYADDRSGGIDLVLRGRANFRRQPGRLCLMWAISKNMRAVNYKNADHVFWASKKLFDAAENERGGGTSSLLPQAFDHHLMKLAQSRPRKGLAFVGRARAGFARSSVVHAAAANEALRIWGPGWKGSDYEQFVVADNVPNDDLPEIYQTAEIVLNDHTAIMKENGFLSNRVFDTLACGAIPLSEDVGWLPDDIADFVYVYHDQDSFEASLALARSEPLSKRRKRDGLAKKLATTHSFDARARQILAVAETIACEPAVP</sequence>
<dbReference type="SUPFAM" id="SSF53756">
    <property type="entry name" value="UDP-Glycosyltransferase/glycogen phosphorylase"/>
    <property type="match status" value="1"/>
</dbReference>
<dbReference type="InterPro" id="IPR055259">
    <property type="entry name" value="YkvP/CgeB_Glyco_trans-like"/>
</dbReference>
<reference evidence="2 3" key="1">
    <citation type="submission" date="2024-04" db="EMBL/GenBank/DDBJ databases">
        <title>Phylogenomic analyses of a clade within the roseobacter group suggest taxonomic reassignments of species of the genera Aestuariivita, Citreicella, Loktanella, Nautella, Pelagibaca, Ruegeria, Thalassobius, Thiobacimonas and Tropicibacter, and the proposal o.</title>
        <authorList>
            <person name="Jeon C.O."/>
        </authorList>
    </citation>
    <scope>NUCLEOTIDE SEQUENCE [LARGE SCALE GENOMIC DNA]</scope>
    <source>
        <strain evidence="2 3">G8-12</strain>
    </source>
</reference>
<evidence type="ECO:0000313" key="2">
    <source>
        <dbReference type="EMBL" id="WZU64672.1"/>
    </source>
</evidence>
<dbReference type="RefSeq" id="WP_342071033.1">
    <property type="nucleotide sequence ID" value="NZ_CP151762.1"/>
</dbReference>
<dbReference type="Proteomes" id="UP001451782">
    <property type="component" value="Chromosome"/>
</dbReference>
<dbReference type="AlphaFoldDB" id="A0AAN0M8L6"/>
<evidence type="ECO:0000313" key="3">
    <source>
        <dbReference type="Proteomes" id="UP001451782"/>
    </source>
</evidence>
<dbReference type="EC" id="2.4.-.-" evidence="2"/>
<dbReference type="KEGG" id="yag:AABB28_05190"/>
<dbReference type="GO" id="GO:0016757">
    <property type="term" value="F:glycosyltransferase activity"/>
    <property type="evidence" value="ECO:0007669"/>
    <property type="project" value="UniProtKB-KW"/>
</dbReference>